<name>A0ACB7YHZ0_9ERIC</name>
<evidence type="ECO:0000313" key="2">
    <source>
        <dbReference type="Proteomes" id="UP000828048"/>
    </source>
</evidence>
<accession>A0ACB7YHZ0</accession>
<dbReference type="EMBL" id="CM037158">
    <property type="protein sequence ID" value="KAH7852420.1"/>
    <property type="molecule type" value="Genomic_DNA"/>
</dbReference>
<gene>
    <name evidence="1" type="ORF">Vadar_024627</name>
</gene>
<comment type="caution">
    <text evidence="1">The sequence shown here is derived from an EMBL/GenBank/DDBJ whole genome shotgun (WGS) entry which is preliminary data.</text>
</comment>
<proteinExistence type="predicted"/>
<keyword evidence="2" id="KW-1185">Reference proteome</keyword>
<reference evidence="1 2" key="1">
    <citation type="journal article" date="2021" name="Hortic Res">
        <title>High-quality reference genome and annotation aids understanding of berry development for evergreen blueberry (Vaccinium darrowii).</title>
        <authorList>
            <person name="Yu J."/>
            <person name="Hulse-Kemp A.M."/>
            <person name="Babiker E."/>
            <person name="Staton M."/>
        </authorList>
    </citation>
    <scope>NUCLEOTIDE SEQUENCE [LARGE SCALE GENOMIC DNA]</scope>
    <source>
        <strain evidence="2">cv. NJ 8807/NJ 8810</strain>
        <tissue evidence="1">Young leaf</tissue>
    </source>
</reference>
<sequence length="424" mass="48451">MKAERFHRIDRLIYYGFVILISQSKYALSKSTGTTIKGLALLEPIFVLCLADWQWDRLDGNQSLKKMYKSVDSFRAIVQETDPVSRVTENFGKRMATLEMEEFKTSGDSTMYERFWQQMGDKTTAVIPGWQYVSYFLDVTNICWFLEPEFAKAVTRLHELVGNAITEGRHIVVGTGSTQLYQAALYALSPPDASEPMTMVSAAPFYSSYPLMTDFLKSGLYKWAGDAHKFTQNKPYIELVTSPNNPDGFTRKPVVNRKEGILVHDLAYYWPQYTLITSPADHDLMLFTVSKSSGHAGARIVGLSLKTKNGAKEVQTFFDNSYILMEKRWKQLRAAVEKSQLFSVPNLSTVRCNFSGRHFETQPAFAWLKCEGEIEDCGIFLRSHHILTRGGEHFRVSQKYVGISMLARDKMFDLFTKRVLEIQK</sequence>
<evidence type="ECO:0000313" key="1">
    <source>
        <dbReference type="EMBL" id="KAH7852420.1"/>
    </source>
</evidence>
<organism evidence="1 2">
    <name type="scientific">Vaccinium darrowii</name>
    <dbReference type="NCBI Taxonomy" id="229202"/>
    <lineage>
        <taxon>Eukaryota</taxon>
        <taxon>Viridiplantae</taxon>
        <taxon>Streptophyta</taxon>
        <taxon>Embryophyta</taxon>
        <taxon>Tracheophyta</taxon>
        <taxon>Spermatophyta</taxon>
        <taxon>Magnoliopsida</taxon>
        <taxon>eudicotyledons</taxon>
        <taxon>Gunneridae</taxon>
        <taxon>Pentapetalae</taxon>
        <taxon>asterids</taxon>
        <taxon>Ericales</taxon>
        <taxon>Ericaceae</taxon>
        <taxon>Vaccinioideae</taxon>
        <taxon>Vaccinieae</taxon>
        <taxon>Vaccinium</taxon>
    </lineage>
</organism>
<dbReference type="Proteomes" id="UP000828048">
    <property type="component" value="Chromosome 8"/>
</dbReference>
<protein>
    <submittedName>
        <fullName evidence="1">Uncharacterized protein</fullName>
    </submittedName>
</protein>